<protein>
    <submittedName>
        <fullName evidence="2">Metal-dependent hydrolase</fullName>
    </submittedName>
</protein>
<dbReference type="InterPro" id="IPR002725">
    <property type="entry name" value="YgjP-like_metallopeptidase"/>
</dbReference>
<dbReference type="HOGENOM" id="CLU_065947_5_0_3"/>
<dbReference type="KEGG" id="glj:GKIL_1302"/>
<dbReference type="Pfam" id="PF01863">
    <property type="entry name" value="YgjP-like"/>
    <property type="match status" value="1"/>
</dbReference>
<dbReference type="PATRIC" id="fig|1183438.3.peg.1282"/>
<sequence>MSPTTAIPVSRSDRWYDHEDLRWAARHWAVRIGVKVKQIHLRQMSNKWASISTAGRLTLNTELLPLPRELGEFVIVHELVHLLVPNHGRVFKSFMFAYLPDWEERAARLQQSTHPNS</sequence>
<dbReference type="STRING" id="1183438.GKIL_1302"/>
<evidence type="ECO:0000259" key="1">
    <source>
        <dbReference type="Pfam" id="PF01863"/>
    </source>
</evidence>
<dbReference type="eggNOG" id="COG1451">
    <property type="taxonomic scope" value="Bacteria"/>
</dbReference>
<organism evidence="2 3">
    <name type="scientific">Gloeobacter kilaueensis (strain ATCC BAA-2537 / CCAP 1431/1 / ULC 316 / JS1)</name>
    <dbReference type="NCBI Taxonomy" id="1183438"/>
    <lineage>
        <taxon>Bacteria</taxon>
        <taxon>Bacillati</taxon>
        <taxon>Cyanobacteriota</taxon>
        <taxon>Cyanophyceae</taxon>
        <taxon>Gloeobacterales</taxon>
        <taxon>Gloeobacteraceae</taxon>
        <taxon>Gloeobacter</taxon>
    </lineage>
</organism>
<evidence type="ECO:0000313" key="2">
    <source>
        <dbReference type="EMBL" id="AGY57548.1"/>
    </source>
</evidence>
<dbReference type="GO" id="GO:0016787">
    <property type="term" value="F:hydrolase activity"/>
    <property type="evidence" value="ECO:0007669"/>
    <property type="project" value="UniProtKB-KW"/>
</dbReference>
<dbReference type="Gene3D" id="3.30.2010.10">
    <property type="entry name" value="Metalloproteases ('zincins'), catalytic domain"/>
    <property type="match status" value="1"/>
</dbReference>
<dbReference type="PANTHER" id="PTHR30399:SF1">
    <property type="entry name" value="UTP PYROPHOSPHATASE"/>
    <property type="match status" value="1"/>
</dbReference>
<keyword evidence="3" id="KW-1185">Reference proteome</keyword>
<dbReference type="OrthoDB" id="9811177at2"/>
<evidence type="ECO:0000313" key="3">
    <source>
        <dbReference type="Proteomes" id="UP000017396"/>
    </source>
</evidence>
<keyword evidence="2" id="KW-0378">Hydrolase</keyword>
<accession>U5QF95</accession>
<dbReference type="Proteomes" id="UP000017396">
    <property type="component" value="Chromosome"/>
</dbReference>
<dbReference type="EMBL" id="CP003587">
    <property type="protein sequence ID" value="AGY57548.1"/>
    <property type="molecule type" value="Genomic_DNA"/>
</dbReference>
<dbReference type="AlphaFoldDB" id="U5QF95"/>
<gene>
    <name evidence="2" type="ORF">GKIL_1302</name>
</gene>
<dbReference type="CDD" id="cd07344">
    <property type="entry name" value="M48_yhfN_like"/>
    <property type="match status" value="1"/>
</dbReference>
<dbReference type="RefSeq" id="WP_023172640.1">
    <property type="nucleotide sequence ID" value="NC_022600.1"/>
</dbReference>
<reference evidence="2 3" key="1">
    <citation type="journal article" date="2013" name="PLoS ONE">
        <title>Cultivation and Complete Genome Sequencing of Gloeobacter kilaueensis sp. nov., from a Lava Cave in Kilauea Caldera, Hawai'i.</title>
        <authorList>
            <person name="Saw J.H."/>
            <person name="Schatz M."/>
            <person name="Brown M.V."/>
            <person name="Kunkel D.D."/>
            <person name="Foster J.S."/>
            <person name="Shick H."/>
            <person name="Christensen S."/>
            <person name="Hou S."/>
            <person name="Wan X."/>
            <person name="Donachie S.P."/>
        </authorList>
    </citation>
    <scope>NUCLEOTIDE SEQUENCE [LARGE SCALE GENOMIC DNA]</scope>
    <source>
        <strain evidence="3">JS</strain>
    </source>
</reference>
<feature type="domain" description="YgjP-like metallopeptidase" evidence="1">
    <location>
        <begin position="19"/>
        <end position="111"/>
    </location>
</feature>
<proteinExistence type="predicted"/>
<dbReference type="PANTHER" id="PTHR30399">
    <property type="entry name" value="UNCHARACTERIZED PROTEIN YGJP"/>
    <property type="match status" value="1"/>
</dbReference>
<dbReference type="InterPro" id="IPR053136">
    <property type="entry name" value="UTP_pyrophosphatase-like"/>
</dbReference>
<name>U5QF95_GLOK1</name>